<organism evidence="3">
    <name type="scientific">marine sediment metagenome</name>
    <dbReference type="NCBI Taxonomy" id="412755"/>
    <lineage>
        <taxon>unclassified sequences</taxon>
        <taxon>metagenomes</taxon>
        <taxon>ecological metagenomes</taxon>
    </lineage>
</organism>
<accession>A0A0F9VVR4</accession>
<evidence type="ECO:0000256" key="1">
    <source>
        <dbReference type="SAM" id="MobiDB-lite"/>
    </source>
</evidence>
<reference evidence="3" key="1">
    <citation type="journal article" date="2015" name="Nature">
        <title>Complex archaea that bridge the gap between prokaryotes and eukaryotes.</title>
        <authorList>
            <person name="Spang A."/>
            <person name="Saw J.H."/>
            <person name="Jorgensen S.L."/>
            <person name="Zaremba-Niedzwiedzka K."/>
            <person name="Martijn J."/>
            <person name="Lind A.E."/>
            <person name="van Eijk R."/>
            <person name="Schleper C."/>
            <person name="Guy L."/>
            <person name="Ettema T.J."/>
        </authorList>
    </citation>
    <scope>NUCLEOTIDE SEQUENCE</scope>
</reference>
<dbReference type="SUPFAM" id="SSF51294">
    <property type="entry name" value="Hedgehog/intein (Hint) domain"/>
    <property type="match status" value="1"/>
</dbReference>
<dbReference type="GO" id="GO:0004519">
    <property type="term" value="F:endonuclease activity"/>
    <property type="evidence" value="ECO:0007669"/>
    <property type="project" value="InterPro"/>
</dbReference>
<dbReference type="PROSITE" id="PS50819">
    <property type="entry name" value="INTEIN_ENDONUCLEASE"/>
    <property type="match status" value="1"/>
</dbReference>
<dbReference type="AlphaFoldDB" id="A0A0F9VVR4"/>
<name>A0A0F9VVR4_9ZZZZ</name>
<evidence type="ECO:0000259" key="2">
    <source>
        <dbReference type="PROSITE" id="PS50819"/>
    </source>
</evidence>
<dbReference type="Gene3D" id="3.10.28.10">
    <property type="entry name" value="Homing endonucleases"/>
    <property type="match status" value="1"/>
</dbReference>
<feature type="compositionally biased region" description="Basic and acidic residues" evidence="1">
    <location>
        <begin position="878"/>
        <end position="894"/>
    </location>
</feature>
<evidence type="ECO:0000313" key="3">
    <source>
        <dbReference type="EMBL" id="KKN77536.1"/>
    </source>
</evidence>
<feature type="region of interest" description="Disordered" evidence="1">
    <location>
        <begin position="873"/>
        <end position="894"/>
    </location>
</feature>
<dbReference type="SUPFAM" id="SSF55608">
    <property type="entry name" value="Homing endonucleases"/>
    <property type="match status" value="1"/>
</dbReference>
<protein>
    <recommendedName>
        <fullName evidence="2">DOD-type homing endonuclease domain-containing protein</fullName>
    </recommendedName>
</protein>
<dbReference type="EMBL" id="LAZR01000277">
    <property type="protein sequence ID" value="KKN77536.1"/>
    <property type="molecule type" value="Genomic_DNA"/>
</dbReference>
<comment type="caution">
    <text evidence="3">The sequence shown here is derived from an EMBL/GenBank/DDBJ whole genome shotgun (WGS) entry which is preliminary data.</text>
</comment>
<gene>
    <name evidence="3" type="ORF">LCGC14_0359510</name>
</gene>
<dbReference type="InterPro" id="IPR027434">
    <property type="entry name" value="Homing_endonucl"/>
</dbReference>
<proteinExistence type="predicted"/>
<dbReference type="InterPro" id="IPR004042">
    <property type="entry name" value="Intein_endonuc_central"/>
</dbReference>
<feature type="domain" description="DOD-type homing endonuclease" evidence="2">
    <location>
        <begin position="246"/>
        <end position="363"/>
    </location>
</feature>
<sequence>MAKKRFKKPKPKDIEIYPFDPHPQIHVPKGHNGWEGYDPKIHKTWYQTNYLELFREIKRDPDTAIPKLRQILISDLWFICYFIMPLPDEVKELLNQPFTVGYAGKIQNGPITGTLDLVAREHFKAVDINENVFTSEGWKKHGSLKVGDKIYGSNGNLYNVTERTEIFTSADCYRVVFDDGYSVVVSGEHLWAVEKRGHHKREPMIIETKKLYKHQHKPDRRYAVKVNAPLKSSLRFFELLPIDPYTLGAWLGDGTRMDGVLTCQDKEVFDRISEFFIVGKGRPSKPITKTIKGLKVKLRNQQLLDNKHIPERYFRASERDRVSLLQGLMDTDGTCNPRGTATFVNKNFRLASDVHMLCCTLGLKPQFNSFSQDHGVVYYVSFQAYKKYPIFHLKRKLKNCKSGDRVARRFIKDVFKVLSIPVSCITVDSPDGCYLIGKSMVTTHNSTFITIGETIQYNMQFPNNANAIFSYNRATSKRFLREIKQIYENEDHPGCRLLRMMFPDVLWSDPKAQAPKWSEDEGLVLKRKTVSRHSTIEAWGLLDGMPTGGHYHRRIYDDLVTEDIAASPGEMEKVKFKFDSSQNLGVMAGGRHRVAGTIYAYDDPNCYVRDKIEIINGEEKPVYHTRLYPATDDGTPDGNPVLVSPERLQELKNTQTFYCQQLLDPVPVGEAKLDPAMFIDIEPEMIPHKLFKFVIVDPAGDKETQKGEDDWAIHLLGVEPYMDDIGASNVYLLNSKIEKFAHAQAIDAICKMYIDGGRVECIGVEKVGLSSVEIHVANAMKEKGRFLSTKDGSIRILTPAGRQKDGRIMQGMDWPLKNGKLHISKSVPKAYRDRILQEARFFPKWSKKDGLDAWSYLWDILLDFSFLFRSENDEDDRDAEKRDVEANEFDPLRA</sequence>
<dbReference type="InterPro" id="IPR036844">
    <property type="entry name" value="Hint_dom_sf"/>
</dbReference>